<keyword evidence="2" id="KW-1185">Reference proteome</keyword>
<name>C1AAW4_GEMAT</name>
<dbReference type="STRING" id="379066.GAU_2328"/>
<sequence>MIEVRETAQITYSDAQGRFTIDSVPLGAQQLTFSSPTLDLLGLYGFARDVMGTPPSCGLIIIWTTFSRWSR</sequence>
<protein>
    <recommendedName>
        <fullName evidence="3">Carboxypeptidase regulatory-like domain-containing protein</fullName>
    </recommendedName>
</protein>
<dbReference type="HOGENOM" id="CLU_2734250_0_0_0"/>
<evidence type="ECO:0000313" key="1">
    <source>
        <dbReference type="EMBL" id="BAH39370.1"/>
    </source>
</evidence>
<accession>C1AAW4</accession>
<dbReference type="InterPro" id="IPR008969">
    <property type="entry name" value="CarboxyPept-like_regulatory"/>
</dbReference>
<evidence type="ECO:0008006" key="3">
    <source>
        <dbReference type="Google" id="ProtNLM"/>
    </source>
</evidence>
<organism evidence="1 2">
    <name type="scientific">Gemmatimonas aurantiaca (strain DSM 14586 / JCM 11422 / NBRC 100505 / T-27)</name>
    <dbReference type="NCBI Taxonomy" id="379066"/>
    <lineage>
        <taxon>Bacteria</taxon>
        <taxon>Pseudomonadati</taxon>
        <taxon>Gemmatimonadota</taxon>
        <taxon>Gemmatimonadia</taxon>
        <taxon>Gemmatimonadales</taxon>
        <taxon>Gemmatimonadaceae</taxon>
        <taxon>Gemmatimonas</taxon>
    </lineage>
</organism>
<dbReference type="AlphaFoldDB" id="C1AAW4"/>
<evidence type="ECO:0000313" key="2">
    <source>
        <dbReference type="Proteomes" id="UP000002209"/>
    </source>
</evidence>
<dbReference type="SUPFAM" id="SSF49464">
    <property type="entry name" value="Carboxypeptidase regulatory domain-like"/>
    <property type="match status" value="1"/>
</dbReference>
<gene>
    <name evidence="1" type="ordered locus">GAU_2328</name>
</gene>
<dbReference type="RefSeq" id="WP_015894139.1">
    <property type="nucleotide sequence ID" value="NC_012489.1"/>
</dbReference>
<dbReference type="EMBL" id="AP009153">
    <property type="protein sequence ID" value="BAH39370.1"/>
    <property type="molecule type" value="Genomic_DNA"/>
</dbReference>
<reference evidence="2" key="1">
    <citation type="submission" date="2006-03" db="EMBL/GenBank/DDBJ databases">
        <title>Complete genome sequence of Gemmatimonas aurantiaca T-27 that represents a novel phylum Gemmatimonadetes.</title>
        <authorList>
            <person name="Takasaki K."/>
            <person name="Ichikawa N."/>
            <person name="Miura H."/>
            <person name="Matsushita S."/>
            <person name="Watanabe Y."/>
            <person name="Oguchi A."/>
            <person name="Ankai A."/>
            <person name="Yashiro I."/>
            <person name="Takahashi M."/>
            <person name="Terui Y."/>
            <person name="Fukui S."/>
            <person name="Yokoyama H."/>
            <person name="Tanikawa S."/>
            <person name="Hanada S."/>
            <person name="Kamagata Y."/>
            <person name="Fujita N."/>
        </authorList>
    </citation>
    <scope>NUCLEOTIDE SEQUENCE [LARGE SCALE GENOMIC DNA]</scope>
    <source>
        <strain evidence="2">T-27 / DSM 14586 / JCM 11422 / NBRC 100505</strain>
    </source>
</reference>
<dbReference type="Proteomes" id="UP000002209">
    <property type="component" value="Chromosome"/>
</dbReference>
<dbReference type="KEGG" id="gau:GAU_2328"/>
<proteinExistence type="predicted"/>